<dbReference type="AlphaFoldDB" id="X1ET81"/>
<organism evidence="1">
    <name type="scientific">marine sediment metagenome</name>
    <dbReference type="NCBI Taxonomy" id="412755"/>
    <lineage>
        <taxon>unclassified sequences</taxon>
        <taxon>metagenomes</taxon>
        <taxon>ecological metagenomes</taxon>
    </lineage>
</organism>
<comment type="caution">
    <text evidence="1">The sequence shown here is derived from an EMBL/GenBank/DDBJ whole genome shotgun (WGS) entry which is preliminary data.</text>
</comment>
<evidence type="ECO:0008006" key="2">
    <source>
        <dbReference type="Google" id="ProtNLM"/>
    </source>
</evidence>
<gene>
    <name evidence="1" type="ORF">S01H4_58036</name>
</gene>
<protein>
    <recommendedName>
        <fullName evidence="2">LptD C-terminal domain-containing protein</fullName>
    </recommendedName>
</protein>
<accession>X1ET81</accession>
<dbReference type="EMBL" id="BART01033857">
    <property type="protein sequence ID" value="GAH11848.1"/>
    <property type="molecule type" value="Genomic_DNA"/>
</dbReference>
<sequence>EDEKEETEEGDSPEGILEEGNLVQDDYLYKEEVSDEFAAQRINIPWRLNLGFNYNRNVETDRDRFNIKAALNVTITKKWRVNYTATYDAIEGNLAYQSISIYRDLHCWEMSFNWQPTVDYYSFRINVKASILKDLKLTKHPSNTTRNVGY</sequence>
<proteinExistence type="predicted"/>
<reference evidence="1" key="1">
    <citation type="journal article" date="2014" name="Front. Microbiol.">
        <title>High frequency of phylogenetically diverse reductive dehalogenase-homologous genes in deep subseafloor sedimentary metagenomes.</title>
        <authorList>
            <person name="Kawai M."/>
            <person name="Futagami T."/>
            <person name="Toyoda A."/>
            <person name="Takaki Y."/>
            <person name="Nishi S."/>
            <person name="Hori S."/>
            <person name="Arai W."/>
            <person name="Tsubouchi T."/>
            <person name="Morono Y."/>
            <person name="Uchiyama I."/>
            <person name="Ito T."/>
            <person name="Fujiyama A."/>
            <person name="Inagaki F."/>
            <person name="Takami H."/>
        </authorList>
    </citation>
    <scope>NUCLEOTIDE SEQUENCE</scope>
    <source>
        <strain evidence="1">Expedition CK06-06</strain>
    </source>
</reference>
<evidence type="ECO:0000313" key="1">
    <source>
        <dbReference type="EMBL" id="GAH11848.1"/>
    </source>
</evidence>
<name>X1ET81_9ZZZZ</name>
<feature type="non-terminal residue" evidence="1">
    <location>
        <position position="1"/>
    </location>
</feature>